<comment type="caution">
    <text evidence="1">The sequence shown here is derived from an EMBL/GenBank/DDBJ whole genome shotgun (WGS) entry which is preliminary data.</text>
</comment>
<sequence>MIYNAQATLSHQFVVISLANIQKNYGADLFRFYISHNSDFSAYMDFRKKEIETVRNHILKFFEFFSDKVNPLREQKAKYENIKSNYSKAMLSKIIKKFVEAEAALKEFNIRRYLQTSFYEAFNLIQDFSRDTDNIDDFLI</sequence>
<name>X1ACC8_9ZZZZ</name>
<gene>
    <name evidence="1" type="ORF">S01H4_19623</name>
</gene>
<reference evidence="1" key="1">
    <citation type="journal article" date="2014" name="Front. Microbiol.">
        <title>High frequency of phylogenetically diverse reductive dehalogenase-homologous genes in deep subseafloor sedimentary metagenomes.</title>
        <authorList>
            <person name="Kawai M."/>
            <person name="Futagami T."/>
            <person name="Toyoda A."/>
            <person name="Takaki Y."/>
            <person name="Nishi S."/>
            <person name="Hori S."/>
            <person name="Arai W."/>
            <person name="Tsubouchi T."/>
            <person name="Morono Y."/>
            <person name="Uchiyama I."/>
            <person name="Ito T."/>
            <person name="Fujiyama A."/>
            <person name="Inagaki F."/>
            <person name="Takami H."/>
        </authorList>
    </citation>
    <scope>NUCLEOTIDE SEQUENCE</scope>
    <source>
        <strain evidence="1">Expedition CK06-06</strain>
    </source>
</reference>
<dbReference type="Gene3D" id="1.10.730.10">
    <property type="entry name" value="Isoleucyl-tRNA Synthetase, Domain 1"/>
    <property type="match status" value="1"/>
</dbReference>
<evidence type="ECO:0000313" key="1">
    <source>
        <dbReference type="EMBL" id="GAG57771.1"/>
    </source>
</evidence>
<protein>
    <submittedName>
        <fullName evidence="1">Uncharacterized protein</fullName>
    </submittedName>
</protein>
<dbReference type="EMBL" id="BART01008763">
    <property type="protein sequence ID" value="GAG57771.1"/>
    <property type="molecule type" value="Genomic_DNA"/>
</dbReference>
<dbReference type="AlphaFoldDB" id="X1ACC8"/>
<organism evidence="1">
    <name type="scientific">marine sediment metagenome</name>
    <dbReference type="NCBI Taxonomy" id="412755"/>
    <lineage>
        <taxon>unclassified sequences</taxon>
        <taxon>metagenomes</taxon>
        <taxon>ecological metagenomes</taxon>
    </lineage>
</organism>
<accession>X1ACC8</accession>
<feature type="non-terminal residue" evidence="1">
    <location>
        <position position="140"/>
    </location>
</feature>
<proteinExistence type="predicted"/>